<sequence>MHAYRSTRLTVAQDETARLAALQAEIDCLQTDVEFDEEEAEKIVERHIKLLHDYNEAKDAAQLMIGKVTIKPPASQMVGANHSQLAVHKEITVKQLHEDYGLSADD</sequence>
<dbReference type="Pfam" id="PF07061">
    <property type="entry name" value="Swi5"/>
    <property type="match status" value="1"/>
</dbReference>
<dbReference type="InterPro" id="IPR010760">
    <property type="entry name" value="DNA-repair_Swi5"/>
</dbReference>
<keyword evidence="4" id="KW-0175">Coiled coil</keyword>
<name>A0A4S4LJP9_9AGAM</name>
<gene>
    <name evidence="5" type="ORF">EW145_g548</name>
</gene>
<dbReference type="OrthoDB" id="255837at2759"/>
<feature type="coiled-coil region" evidence="4">
    <location>
        <begin position="12"/>
        <end position="46"/>
    </location>
</feature>
<evidence type="ECO:0000256" key="3">
    <source>
        <dbReference type="ARBA" id="ARBA00023204"/>
    </source>
</evidence>
<protein>
    <submittedName>
        <fullName evidence="5">Uncharacterized protein</fullName>
    </submittedName>
</protein>
<evidence type="ECO:0000256" key="1">
    <source>
        <dbReference type="ARBA" id="ARBA00008060"/>
    </source>
</evidence>
<dbReference type="GO" id="GO:0032798">
    <property type="term" value="C:Swi5-Sfr1 complex"/>
    <property type="evidence" value="ECO:0007669"/>
    <property type="project" value="TreeGrafter"/>
</dbReference>
<dbReference type="GO" id="GO:0000709">
    <property type="term" value="P:meiotic joint molecule formation"/>
    <property type="evidence" value="ECO:0007669"/>
    <property type="project" value="TreeGrafter"/>
</dbReference>
<keyword evidence="6" id="KW-1185">Reference proteome</keyword>
<evidence type="ECO:0000313" key="6">
    <source>
        <dbReference type="Proteomes" id="UP000308199"/>
    </source>
</evidence>
<evidence type="ECO:0000256" key="4">
    <source>
        <dbReference type="SAM" id="Coils"/>
    </source>
</evidence>
<dbReference type="PANTHER" id="PTHR28529:SF2">
    <property type="entry name" value="DNA REPAIR PROTEIN SWI5 HOMOLOG"/>
    <property type="match status" value="1"/>
</dbReference>
<keyword evidence="2" id="KW-0227">DNA damage</keyword>
<accession>A0A4S4LJP9</accession>
<dbReference type="GO" id="GO:0034974">
    <property type="term" value="C:Swi5-Swi2 complex"/>
    <property type="evidence" value="ECO:0007669"/>
    <property type="project" value="TreeGrafter"/>
</dbReference>
<evidence type="ECO:0000256" key="2">
    <source>
        <dbReference type="ARBA" id="ARBA00022763"/>
    </source>
</evidence>
<dbReference type="AlphaFoldDB" id="A0A4S4LJP9"/>
<keyword evidence="3" id="KW-0234">DNA repair</keyword>
<proteinExistence type="inferred from homology"/>
<dbReference type="GO" id="GO:0010772">
    <property type="term" value="P:meiotic DNA recombinase assembly involved in reciprocal meiotic recombination"/>
    <property type="evidence" value="ECO:0007669"/>
    <property type="project" value="TreeGrafter"/>
</dbReference>
<dbReference type="Proteomes" id="UP000308199">
    <property type="component" value="Unassembled WGS sequence"/>
</dbReference>
<dbReference type="Gene3D" id="1.20.5.170">
    <property type="match status" value="1"/>
</dbReference>
<dbReference type="PANTHER" id="PTHR28529">
    <property type="entry name" value="DNA REPAIR PROTEIN SWI5 HOMOLOG"/>
    <property type="match status" value="1"/>
</dbReference>
<dbReference type="EMBL" id="SGPK01000011">
    <property type="protein sequence ID" value="THH11608.1"/>
    <property type="molecule type" value="Genomic_DNA"/>
</dbReference>
<reference evidence="5 6" key="1">
    <citation type="submission" date="2019-02" db="EMBL/GenBank/DDBJ databases">
        <title>Genome sequencing of the rare red list fungi Phellinidium pouzarii.</title>
        <authorList>
            <person name="Buettner E."/>
            <person name="Kellner H."/>
        </authorList>
    </citation>
    <scope>NUCLEOTIDE SEQUENCE [LARGE SCALE GENOMIC DNA]</scope>
    <source>
        <strain evidence="5 6">DSM 108285</strain>
    </source>
</reference>
<evidence type="ECO:0000313" key="5">
    <source>
        <dbReference type="EMBL" id="THH11608.1"/>
    </source>
</evidence>
<comment type="caution">
    <text evidence="5">The sequence shown here is derived from an EMBL/GenBank/DDBJ whole genome shotgun (WGS) entry which is preliminary data.</text>
</comment>
<comment type="similarity">
    <text evidence="1">Belongs to the SWI5/SAE3 family.</text>
</comment>
<organism evidence="5 6">
    <name type="scientific">Phellinidium pouzarii</name>
    <dbReference type="NCBI Taxonomy" id="167371"/>
    <lineage>
        <taxon>Eukaryota</taxon>
        <taxon>Fungi</taxon>
        <taxon>Dikarya</taxon>
        <taxon>Basidiomycota</taxon>
        <taxon>Agaricomycotina</taxon>
        <taxon>Agaricomycetes</taxon>
        <taxon>Hymenochaetales</taxon>
        <taxon>Hymenochaetaceae</taxon>
        <taxon>Phellinidium</taxon>
    </lineage>
</organism>